<sequence length="336" mass="37374">MPGSKKKNRRRLGPTVPQHWRDPHGARRHEARISRLPDLLSDPEEPLQSEHVAELSRLRSAERRLSRATVCDPAERAARRMLNIQILRRFAGDTNNPRRETHAEQLRLAEAAQARYDNRGWAIIQASCGGGVVHAHYAEGTWTWHASEAVQLDTGFGQRDFWVNVTIVGNPAGVPLSNASGDLLETRSATLPYSNEDNAHQCNIEPHDLPMASPSRCALSRITHPMDAPVSGRKIASLPRSSWQTGGGSCWSSPESAVSAVLVNGNEESPSETWAGKRKRPHSPSLADAYEGDSVTSKKNRASDGYHPTRSYAPAPRRYVPSRRETAPRREAFWRR</sequence>
<dbReference type="Proteomes" id="UP001222932">
    <property type="component" value="Unassembled WGS sequence"/>
</dbReference>
<dbReference type="AlphaFoldDB" id="A0AAD3TVB1"/>
<feature type="compositionally biased region" description="Basic residues" evidence="1">
    <location>
        <begin position="1"/>
        <end position="12"/>
    </location>
</feature>
<keyword evidence="3" id="KW-1185">Reference proteome</keyword>
<feature type="compositionally biased region" description="Basic and acidic residues" evidence="1">
    <location>
        <begin position="322"/>
        <end position="336"/>
    </location>
</feature>
<evidence type="ECO:0000313" key="2">
    <source>
        <dbReference type="EMBL" id="GMK57569.1"/>
    </source>
</evidence>
<comment type="caution">
    <text evidence="2">The sequence shown here is derived from an EMBL/GenBank/DDBJ whole genome shotgun (WGS) entry which is preliminary data.</text>
</comment>
<feature type="region of interest" description="Disordered" evidence="1">
    <location>
        <begin position="264"/>
        <end position="336"/>
    </location>
</feature>
<evidence type="ECO:0000256" key="1">
    <source>
        <dbReference type="SAM" id="MobiDB-lite"/>
    </source>
</evidence>
<dbReference type="EMBL" id="BTCM01000004">
    <property type="protein sequence ID" value="GMK57569.1"/>
    <property type="molecule type" value="Genomic_DNA"/>
</dbReference>
<gene>
    <name evidence="2" type="ORF">CspeluHIS016_0404030</name>
</gene>
<evidence type="ECO:0000313" key="3">
    <source>
        <dbReference type="Proteomes" id="UP001222932"/>
    </source>
</evidence>
<protein>
    <submittedName>
        <fullName evidence="2">Uncharacterized protein</fullName>
    </submittedName>
</protein>
<name>A0AAD3TVB1_9TREE</name>
<accession>A0AAD3TVB1</accession>
<feature type="region of interest" description="Disordered" evidence="1">
    <location>
        <begin position="1"/>
        <end position="29"/>
    </location>
</feature>
<reference evidence="2" key="1">
    <citation type="journal article" date="2023" name="BMC Genomics">
        <title>Chromosome-level genome assemblies of Cutaneotrichosporon spp. (Trichosporonales, Basidiomycota) reveal imbalanced evolution between nucleotide sequences and chromosome synteny.</title>
        <authorList>
            <person name="Kobayashi Y."/>
            <person name="Kayamori A."/>
            <person name="Aoki K."/>
            <person name="Shiwa Y."/>
            <person name="Matsutani M."/>
            <person name="Fujita N."/>
            <person name="Sugita T."/>
            <person name="Iwasaki W."/>
            <person name="Tanaka N."/>
            <person name="Takashima M."/>
        </authorList>
    </citation>
    <scope>NUCLEOTIDE SEQUENCE</scope>
    <source>
        <strain evidence="2">HIS016</strain>
    </source>
</reference>
<reference evidence="2" key="2">
    <citation type="submission" date="2023-06" db="EMBL/GenBank/DDBJ databases">
        <authorList>
            <person name="Kobayashi Y."/>
            <person name="Kayamori A."/>
            <person name="Aoki K."/>
            <person name="Shiwa Y."/>
            <person name="Fujita N."/>
            <person name="Sugita T."/>
            <person name="Iwasaki W."/>
            <person name="Tanaka N."/>
            <person name="Takashima M."/>
        </authorList>
    </citation>
    <scope>NUCLEOTIDE SEQUENCE</scope>
    <source>
        <strain evidence="2">HIS016</strain>
    </source>
</reference>
<organism evidence="2 3">
    <name type="scientific">Cutaneotrichosporon spelunceum</name>
    <dbReference type="NCBI Taxonomy" id="1672016"/>
    <lineage>
        <taxon>Eukaryota</taxon>
        <taxon>Fungi</taxon>
        <taxon>Dikarya</taxon>
        <taxon>Basidiomycota</taxon>
        <taxon>Agaricomycotina</taxon>
        <taxon>Tremellomycetes</taxon>
        <taxon>Trichosporonales</taxon>
        <taxon>Trichosporonaceae</taxon>
        <taxon>Cutaneotrichosporon</taxon>
    </lineage>
</organism>
<proteinExistence type="predicted"/>